<organism evidence="1 2">
    <name type="scientific">Hermanssonia centrifuga</name>
    <dbReference type="NCBI Taxonomy" id="98765"/>
    <lineage>
        <taxon>Eukaryota</taxon>
        <taxon>Fungi</taxon>
        <taxon>Dikarya</taxon>
        <taxon>Basidiomycota</taxon>
        <taxon>Agaricomycotina</taxon>
        <taxon>Agaricomycetes</taxon>
        <taxon>Polyporales</taxon>
        <taxon>Meruliaceae</taxon>
        <taxon>Hermanssonia</taxon>
    </lineage>
</organism>
<dbReference type="AlphaFoldDB" id="A0A2R6S6C5"/>
<accession>A0A2R6S6C5</accession>
<evidence type="ECO:0008006" key="3">
    <source>
        <dbReference type="Google" id="ProtNLM"/>
    </source>
</evidence>
<protein>
    <recommendedName>
        <fullName evidence="3">F-box domain-containing protein</fullName>
    </recommendedName>
</protein>
<proteinExistence type="predicted"/>
<evidence type="ECO:0000313" key="1">
    <source>
        <dbReference type="EMBL" id="PSS37844.1"/>
    </source>
</evidence>
<gene>
    <name evidence="1" type="ORF">PHLCEN_2v312</name>
</gene>
<dbReference type="OrthoDB" id="2804729at2759"/>
<dbReference type="Proteomes" id="UP000186601">
    <property type="component" value="Unassembled WGS sequence"/>
</dbReference>
<evidence type="ECO:0000313" key="2">
    <source>
        <dbReference type="Proteomes" id="UP000186601"/>
    </source>
</evidence>
<keyword evidence="2" id="KW-1185">Reference proteome</keyword>
<sequence length="492" mass="56192">MLVPFDVLIYLMTLGQRTDVSSMMRTCRTLYSAGMPSLLSFDIRFYDYQRFAAFCSFVNVDAPTRSRFLRKIWLNTDHLAQASGTRTLGHILSILQHAAQLHRLSIDTINEERAGPLDPCLIEAFSSLTSIKDLSILSCITKDTAKVLKSLQSASITKVHICFQREHFSLNHDGPWTDEDNIDPILLLQKYRSSLEILKLYWFIFPPSPHHGIYYPRLTELMITDDCIPLSLELLVYSFPNLRILRIVDLDDFELDFDFDSDTVSDGKECRQANILSQVQMRWESLEYVSSEMLCLYSLGLCCKVNHLRLRLPGYNNTANLSYTTDVLSMTQPTRLSIDIQLSSDRTELIQTQLYHVVDYHGLTHLLIQVDFCPEDSEADYNIPGVLDDIIAALPPLRYMTHLSIRLEYGFCNTDIRAFLSTVLEREHQNIATRAMEAAPALRYIVVHSVHAGHSVWQVTRNDGDASLLEKLTGEAAQKISSEPELRSQWQA</sequence>
<comment type="caution">
    <text evidence="1">The sequence shown here is derived from an EMBL/GenBank/DDBJ whole genome shotgun (WGS) entry which is preliminary data.</text>
</comment>
<dbReference type="EMBL" id="MLYV02000029">
    <property type="protein sequence ID" value="PSS37844.1"/>
    <property type="molecule type" value="Genomic_DNA"/>
</dbReference>
<name>A0A2R6S6C5_9APHY</name>
<reference evidence="1 2" key="1">
    <citation type="submission" date="2018-02" db="EMBL/GenBank/DDBJ databases">
        <title>Genome sequence of the basidiomycete white-rot fungus Phlebia centrifuga.</title>
        <authorList>
            <person name="Granchi Z."/>
            <person name="Peng M."/>
            <person name="de Vries R.P."/>
            <person name="Hilden K."/>
            <person name="Makela M.R."/>
            <person name="Grigoriev I."/>
            <person name="Riley R."/>
        </authorList>
    </citation>
    <scope>NUCLEOTIDE SEQUENCE [LARGE SCALE GENOMIC DNA]</scope>
    <source>
        <strain evidence="1 2">FBCC195</strain>
    </source>
</reference>